<keyword evidence="9" id="KW-1185">Reference proteome</keyword>
<dbReference type="InterPro" id="IPR029063">
    <property type="entry name" value="SAM-dependent_MTases_sf"/>
</dbReference>
<dbReference type="HAMAP" id="MF_02126">
    <property type="entry name" value="RF_methyltr_PrmC"/>
    <property type="match status" value="1"/>
</dbReference>
<dbReference type="InterPro" id="IPR040758">
    <property type="entry name" value="PrmC_N"/>
</dbReference>
<dbReference type="Gene3D" id="3.40.50.150">
    <property type="entry name" value="Vaccinia Virus protein VP39"/>
    <property type="match status" value="1"/>
</dbReference>
<dbReference type="AlphaFoldDB" id="A0A975GA96"/>
<dbReference type="InterPro" id="IPR050320">
    <property type="entry name" value="N5-glutamine_MTase"/>
</dbReference>
<dbReference type="RefSeq" id="WP_284679734.1">
    <property type="nucleotide sequence ID" value="NZ_CP060096.1"/>
</dbReference>
<dbReference type="EC" id="2.1.1.297" evidence="5"/>
<dbReference type="SUPFAM" id="SSF53335">
    <property type="entry name" value="S-adenosyl-L-methionine-dependent methyltransferases"/>
    <property type="match status" value="1"/>
</dbReference>
<proteinExistence type="inferred from homology"/>
<dbReference type="InterPro" id="IPR004556">
    <property type="entry name" value="HemK-like"/>
</dbReference>
<dbReference type="InterPro" id="IPR019874">
    <property type="entry name" value="RF_methyltr_PrmC"/>
</dbReference>
<dbReference type="InterPro" id="IPR007848">
    <property type="entry name" value="Small_mtfrase_dom"/>
</dbReference>
<keyword evidence="3 5" id="KW-0949">S-adenosyl-L-methionine</keyword>
<dbReference type="PANTHER" id="PTHR18895:SF74">
    <property type="entry name" value="MTRF1L RELEASE FACTOR GLUTAMINE METHYLTRANSFERASE"/>
    <property type="match status" value="1"/>
</dbReference>
<feature type="binding site" evidence="5">
    <location>
        <position position="140"/>
    </location>
    <ligand>
        <name>S-adenosyl-L-methionine</name>
        <dbReference type="ChEBI" id="CHEBI:59789"/>
    </ligand>
</feature>
<evidence type="ECO:0000256" key="3">
    <source>
        <dbReference type="ARBA" id="ARBA00022691"/>
    </source>
</evidence>
<dbReference type="Pfam" id="PF05175">
    <property type="entry name" value="MTS"/>
    <property type="match status" value="1"/>
</dbReference>
<comment type="similarity">
    <text evidence="5">Belongs to the protein N5-glutamine methyltransferase family. PrmC subfamily.</text>
</comment>
<evidence type="ECO:0000256" key="2">
    <source>
        <dbReference type="ARBA" id="ARBA00022679"/>
    </source>
</evidence>
<name>A0A975GA96_9THEO</name>
<evidence type="ECO:0000313" key="8">
    <source>
        <dbReference type="EMBL" id="QSZ27040.1"/>
    </source>
</evidence>
<dbReference type="CDD" id="cd02440">
    <property type="entry name" value="AdoMet_MTases"/>
    <property type="match status" value="1"/>
</dbReference>
<evidence type="ECO:0000256" key="4">
    <source>
        <dbReference type="ARBA" id="ARBA00048391"/>
    </source>
</evidence>
<protein>
    <recommendedName>
        <fullName evidence="5">Release factor glutamine methyltransferase</fullName>
        <shortName evidence="5">RF MTase</shortName>
        <ecNumber evidence="5">2.1.1.297</ecNumber>
    </recommendedName>
    <alternativeName>
        <fullName evidence="5">N5-glutamine methyltransferase PrmC</fullName>
    </alternativeName>
    <alternativeName>
        <fullName evidence="5">Protein-(glutamine-N5) MTase PrmC</fullName>
    </alternativeName>
    <alternativeName>
        <fullName evidence="5">Protein-glutamine N-methyltransferase PrmC</fullName>
    </alternativeName>
</protein>
<dbReference type="GO" id="GO:0102559">
    <property type="term" value="F:peptide chain release factor N(5)-glutamine methyltransferase activity"/>
    <property type="evidence" value="ECO:0007669"/>
    <property type="project" value="UniProtKB-EC"/>
</dbReference>
<evidence type="ECO:0000259" key="7">
    <source>
        <dbReference type="Pfam" id="PF17827"/>
    </source>
</evidence>
<keyword evidence="1 5" id="KW-0489">Methyltransferase</keyword>
<organism evidence="8 9">
    <name type="scientific">Aceticella autotrophica</name>
    <dbReference type="NCBI Taxonomy" id="2755338"/>
    <lineage>
        <taxon>Bacteria</taxon>
        <taxon>Bacillati</taxon>
        <taxon>Bacillota</taxon>
        <taxon>Clostridia</taxon>
        <taxon>Thermoanaerobacterales</taxon>
        <taxon>Thermoanaerobacteraceae</taxon>
        <taxon>Aceticella</taxon>
    </lineage>
</organism>
<gene>
    <name evidence="5 8" type="primary">prmC</name>
    <name evidence="8" type="ORF">ACETAC_09250</name>
</gene>
<feature type="domain" description="Release factor glutamine methyltransferase N-terminal" evidence="7">
    <location>
        <begin position="6"/>
        <end position="74"/>
    </location>
</feature>
<dbReference type="GO" id="GO:0003676">
    <property type="term" value="F:nucleic acid binding"/>
    <property type="evidence" value="ECO:0007669"/>
    <property type="project" value="InterPro"/>
</dbReference>
<feature type="binding site" evidence="5">
    <location>
        <begin position="117"/>
        <end position="121"/>
    </location>
    <ligand>
        <name>S-adenosyl-L-methionine</name>
        <dbReference type="ChEBI" id="CHEBI:59789"/>
    </ligand>
</feature>
<dbReference type="Proteomes" id="UP000671913">
    <property type="component" value="Chromosome"/>
</dbReference>
<evidence type="ECO:0000313" key="9">
    <source>
        <dbReference type="Proteomes" id="UP000671913"/>
    </source>
</evidence>
<feature type="domain" description="Methyltransferase small" evidence="6">
    <location>
        <begin position="96"/>
        <end position="194"/>
    </location>
</feature>
<comment type="caution">
    <text evidence="5">Lacks conserved residue(s) required for the propagation of feature annotation.</text>
</comment>
<evidence type="ECO:0000256" key="5">
    <source>
        <dbReference type="HAMAP-Rule" id="MF_02126"/>
    </source>
</evidence>
<dbReference type="NCBIfam" id="TIGR00536">
    <property type="entry name" value="hemK_fam"/>
    <property type="match status" value="1"/>
</dbReference>
<evidence type="ECO:0000256" key="1">
    <source>
        <dbReference type="ARBA" id="ARBA00022603"/>
    </source>
</evidence>
<reference evidence="8" key="1">
    <citation type="submission" date="2020-08" db="EMBL/GenBank/DDBJ databases">
        <title>Genomic insights into the carbon and energy metabolism of the first obligate autotrophic acetogenic bacterium Aceticella autotrophica gen. nov., sp. nov.</title>
        <authorList>
            <person name="Toshchakov S.V."/>
            <person name="Elcheninov A.G."/>
            <person name="Kublanov I.V."/>
            <person name="Frolov E.N."/>
            <person name="Lebedinsky A.V."/>
        </authorList>
    </citation>
    <scope>NUCLEOTIDE SEQUENCE</scope>
    <source>
        <strain evidence="8">3443-3Ac</strain>
    </source>
</reference>
<dbReference type="InterPro" id="IPR002052">
    <property type="entry name" value="DNA_methylase_N6_adenine_CS"/>
</dbReference>
<dbReference type="PANTHER" id="PTHR18895">
    <property type="entry name" value="HEMK METHYLTRANSFERASE"/>
    <property type="match status" value="1"/>
</dbReference>
<comment type="function">
    <text evidence="5">Methylates the class 1 translation termination release factors RF1/PrfA and RF2/PrfB on the glutamine residue of the universally conserved GGQ motif.</text>
</comment>
<comment type="catalytic activity">
    <reaction evidence="4 5">
        <text>L-glutaminyl-[peptide chain release factor] + S-adenosyl-L-methionine = N(5)-methyl-L-glutaminyl-[peptide chain release factor] + S-adenosyl-L-homocysteine + H(+)</text>
        <dbReference type="Rhea" id="RHEA:42896"/>
        <dbReference type="Rhea" id="RHEA-COMP:10271"/>
        <dbReference type="Rhea" id="RHEA-COMP:10272"/>
        <dbReference type="ChEBI" id="CHEBI:15378"/>
        <dbReference type="ChEBI" id="CHEBI:30011"/>
        <dbReference type="ChEBI" id="CHEBI:57856"/>
        <dbReference type="ChEBI" id="CHEBI:59789"/>
        <dbReference type="ChEBI" id="CHEBI:61891"/>
        <dbReference type="EC" id="2.1.1.297"/>
    </reaction>
</comment>
<dbReference type="PROSITE" id="PS00092">
    <property type="entry name" value="N6_MTASE"/>
    <property type="match status" value="1"/>
</dbReference>
<dbReference type="GO" id="GO:0032259">
    <property type="term" value="P:methylation"/>
    <property type="evidence" value="ECO:0007669"/>
    <property type="project" value="UniProtKB-KW"/>
</dbReference>
<keyword evidence="2 5" id="KW-0808">Transferase</keyword>
<dbReference type="Gene3D" id="1.10.8.10">
    <property type="entry name" value="DNA helicase RuvA subunit, C-terminal domain"/>
    <property type="match status" value="1"/>
</dbReference>
<sequence length="281" mass="31742">MKVYEAVLAGAEMLKSVCENPRFESELFLAFTLDTDRRYIIINRDTDLKEEDLKHFFGLISERKKNIPYQYIVGKKCFMGLEFEVSPAVLIPRPETEILVEEVLKRLKPNSRFLDIGTGSGAIAVSIAKYSINSKGYAVDISNDALAIAKKNAKRNAVDGKIKFIKSDLYSSLPDEAEFDFIISNPPYIRSKDIEKLQEEVQKEPLIALDGGKDGLLFYRRIIKDAGKHLKADGYIAFEVGYNQAGEVKDLLKNANFFSLEVIKDLQGIDRVVIGKRELFS</sequence>
<dbReference type="NCBIfam" id="TIGR03534">
    <property type="entry name" value="RF_mod_PrmC"/>
    <property type="match status" value="1"/>
</dbReference>
<dbReference type="EMBL" id="CP060096">
    <property type="protein sequence ID" value="QSZ27040.1"/>
    <property type="molecule type" value="Genomic_DNA"/>
</dbReference>
<feature type="binding site" evidence="5">
    <location>
        <position position="185"/>
    </location>
    <ligand>
        <name>S-adenosyl-L-methionine</name>
        <dbReference type="ChEBI" id="CHEBI:59789"/>
    </ligand>
</feature>
<accession>A0A975GA96</accession>
<evidence type="ECO:0000259" key="6">
    <source>
        <dbReference type="Pfam" id="PF05175"/>
    </source>
</evidence>
<dbReference type="FunFam" id="3.40.50.150:FF:000053">
    <property type="entry name" value="Release factor glutamine methyltransferase"/>
    <property type="match status" value="1"/>
</dbReference>
<dbReference type="KEGG" id="aaut:ACETAC_09250"/>
<dbReference type="Pfam" id="PF17827">
    <property type="entry name" value="PrmC_N"/>
    <property type="match status" value="1"/>
</dbReference>
<feature type="binding site" evidence="5">
    <location>
        <begin position="185"/>
        <end position="188"/>
    </location>
    <ligand>
        <name>substrate</name>
    </ligand>
</feature>